<dbReference type="Proteomes" id="UP000823674">
    <property type="component" value="Chromosome A10"/>
</dbReference>
<evidence type="ECO:0000313" key="2">
    <source>
        <dbReference type="Proteomes" id="UP000823674"/>
    </source>
</evidence>
<evidence type="ECO:0000313" key="1">
    <source>
        <dbReference type="EMBL" id="KAG5375431.1"/>
    </source>
</evidence>
<sequence length="56" mass="5968">MARALVTIPSPGRCMAMGLSPECALRLGAKGARLFKHSPGPFSLLSAWKCEVLIAR</sequence>
<gene>
    <name evidence="1" type="primary">A10g502430.1_BraROA</name>
    <name evidence="1" type="ORF">IGI04_040027</name>
</gene>
<name>A0ABQ7KPM2_BRACM</name>
<dbReference type="EMBL" id="JADBGQ010000010">
    <property type="protein sequence ID" value="KAG5375431.1"/>
    <property type="molecule type" value="Genomic_DNA"/>
</dbReference>
<reference evidence="1 2" key="1">
    <citation type="submission" date="2021-03" db="EMBL/GenBank/DDBJ databases">
        <authorList>
            <person name="King G.J."/>
            <person name="Bancroft I."/>
            <person name="Baten A."/>
            <person name="Bloomfield J."/>
            <person name="Borpatragohain P."/>
            <person name="He Z."/>
            <person name="Irish N."/>
            <person name="Irwin J."/>
            <person name="Liu K."/>
            <person name="Mauleon R.P."/>
            <person name="Moore J."/>
            <person name="Morris R."/>
            <person name="Ostergaard L."/>
            <person name="Wang B."/>
            <person name="Wells R."/>
        </authorList>
    </citation>
    <scope>NUCLEOTIDE SEQUENCE [LARGE SCALE GENOMIC DNA]</scope>
    <source>
        <strain evidence="1">R-o-18</strain>
        <tissue evidence="1">Leaf</tissue>
    </source>
</reference>
<protein>
    <submittedName>
        <fullName evidence="1">Uncharacterized protein</fullName>
    </submittedName>
</protein>
<proteinExistence type="predicted"/>
<comment type="caution">
    <text evidence="1">The sequence shown here is derived from an EMBL/GenBank/DDBJ whole genome shotgun (WGS) entry which is preliminary data.</text>
</comment>
<keyword evidence="2" id="KW-1185">Reference proteome</keyword>
<accession>A0ABQ7KPM2</accession>
<organism evidence="1 2">
    <name type="scientific">Brassica rapa subsp. trilocularis</name>
    <dbReference type="NCBI Taxonomy" id="1813537"/>
    <lineage>
        <taxon>Eukaryota</taxon>
        <taxon>Viridiplantae</taxon>
        <taxon>Streptophyta</taxon>
        <taxon>Embryophyta</taxon>
        <taxon>Tracheophyta</taxon>
        <taxon>Spermatophyta</taxon>
        <taxon>Magnoliopsida</taxon>
        <taxon>eudicotyledons</taxon>
        <taxon>Gunneridae</taxon>
        <taxon>Pentapetalae</taxon>
        <taxon>rosids</taxon>
        <taxon>malvids</taxon>
        <taxon>Brassicales</taxon>
        <taxon>Brassicaceae</taxon>
        <taxon>Brassiceae</taxon>
        <taxon>Brassica</taxon>
    </lineage>
</organism>